<proteinExistence type="predicted"/>
<dbReference type="AlphaFoldDB" id="A0A0F8YV42"/>
<name>A0A0F8YV42_9ZZZZ</name>
<gene>
    <name evidence="1" type="ORF">LCGC14_2774400</name>
</gene>
<sequence length="58" mass="6829">MSFTQNGWFNLLRLGLFETASFMYGDQVYGDQVNVKYSKEYALDVSSRLNRMADQYMK</sequence>
<organism evidence="1">
    <name type="scientific">marine sediment metagenome</name>
    <dbReference type="NCBI Taxonomy" id="412755"/>
    <lineage>
        <taxon>unclassified sequences</taxon>
        <taxon>metagenomes</taxon>
        <taxon>ecological metagenomes</taxon>
    </lineage>
</organism>
<protein>
    <submittedName>
        <fullName evidence="1">Uncharacterized protein</fullName>
    </submittedName>
</protein>
<evidence type="ECO:0000313" key="1">
    <source>
        <dbReference type="EMBL" id="KKK85328.1"/>
    </source>
</evidence>
<dbReference type="EMBL" id="LAZR01051359">
    <property type="protein sequence ID" value="KKK85328.1"/>
    <property type="molecule type" value="Genomic_DNA"/>
</dbReference>
<comment type="caution">
    <text evidence="1">The sequence shown here is derived from an EMBL/GenBank/DDBJ whole genome shotgun (WGS) entry which is preliminary data.</text>
</comment>
<reference evidence="1" key="1">
    <citation type="journal article" date="2015" name="Nature">
        <title>Complex archaea that bridge the gap between prokaryotes and eukaryotes.</title>
        <authorList>
            <person name="Spang A."/>
            <person name="Saw J.H."/>
            <person name="Jorgensen S.L."/>
            <person name="Zaremba-Niedzwiedzka K."/>
            <person name="Martijn J."/>
            <person name="Lind A.E."/>
            <person name="van Eijk R."/>
            <person name="Schleper C."/>
            <person name="Guy L."/>
            <person name="Ettema T.J."/>
        </authorList>
    </citation>
    <scope>NUCLEOTIDE SEQUENCE</scope>
</reference>
<accession>A0A0F8YV42</accession>